<dbReference type="InterPro" id="IPR036390">
    <property type="entry name" value="WH_DNA-bd_sf"/>
</dbReference>
<dbReference type="Gene3D" id="1.10.10.10">
    <property type="entry name" value="Winged helix-like DNA-binding domain superfamily/Winged helix DNA-binding domain"/>
    <property type="match status" value="1"/>
</dbReference>
<keyword evidence="1" id="KW-0805">Transcription regulation</keyword>
<comment type="caution">
    <text evidence="5">The sequence shown here is derived from an EMBL/GenBank/DDBJ whole genome shotgun (WGS) entry which is preliminary data.</text>
</comment>
<dbReference type="PANTHER" id="PTHR33204:SF37">
    <property type="entry name" value="HTH-TYPE TRANSCRIPTIONAL REGULATOR YODB"/>
    <property type="match status" value="1"/>
</dbReference>
<protein>
    <submittedName>
        <fullName evidence="5">Putative HxlR family transcriptional regulator</fullName>
    </submittedName>
</protein>
<evidence type="ECO:0000259" key="4">
    <source>
        <dbReference type="PROSITE" id="PS51118"/>
    </source>
</evidence>
<dbReference type="InterPro" id="IPR036388">
    <property type="entry name" value="WH-like_DNA-bd_sf"/>
</dbReference>
<evidence type="ECO:0000256" key="1">
    <source>
        <dbReference type="ARBA" id="ARBA00023015"/>
    </source>
</evidence>
<accession>M0QNJ0</accession>
<dbReference type="Proteomes" id="UP000011666">
    <property type="component" value="Unassembled WGS sequence"/>
</dbReference>
<dbReference type="eggNOG" id="COG1733">
    <property type="taxonomic scope" value="Bacteria"/>
</dbReference>
<keyword evidence="6" id="KW-1185">Reference proteome</keyword>
<evidence type="ECO:0000256" key="2">
    <source>
        <dbReference type="ARBA" id="ARBA00023125"/>
    </source>
</evidence>
<dbReference type="SUPFAM" id="SSF46785">
    <property type="entry name" value="Winged helix' DNA-binding domain"/>
    <property type="match status" value="1"/>
</dbReference>
<keyword evidence="2" id="KW-0238">DNA-binding</keyword>
<feature type="domain" description="HTH hxlR-type" evidence="4">
    <location>
        <begin position="30"/>
        <end position="99"/>
    </location>
</feature>
<keyword evidence="3" id="KW-0804">Transcription</keyword>
<dbReference type="AlphaFoldDB" id="M0QNJ0"/>
<reference evidence="5 6" key="1">
    <citation type="submission" date="2013-01" db="EMBL/GenBank/DDBJ databases">
        <title>Whole genome shotgun sequence of Gordonia soli NBRC 108243.</title>
        <authorList>
            <person name="Isaki-Nakamura S."/>
            <person name="Hosoyama A."/>
            <person name="Tsuchikane K."/>
            <person name="Ando Y."/>
            <person name="Baba S."/>
            <person name="Ohji S."/>
            <person name="Hamada M."/>
            <person name="Tamura T."/>
            <person name="Yamazoe A."/>
            <person name="Yamazaki S."/>
            <person name="Fujita N."/>
        </authorList>
    </citation>
    <scope>NUCLEOTIDE SEQUENCE [LARGE SCALE GENOMIC DNA]</scope>
    <source>
        <strain evidence="5 6">NBRC 108243</strain>
    </source>
</reference>
<dbReference type="STRING" id="1223545.GS4_33_00450"/>
<name>M0QNJ0_9ACTN</name>
<gene>
    <name evidence="5" type="ORF">GS4_33_00450</name>
</gene>
<dbReference type="PROSITE" id="PS51118">
    <property type="entry name" value="HTH_HXLR"/>
    <property type="match status" value="1"/>
</dbReference>
<evidence type="ECO:0000313" key="6">
    <source>
        <dbReference type="Proteomes" id="UP000011666"/>
    </source>
</evidence>
<dbReference type="InterPro" id="IPR002577">
    <property type="entry name" value="HTH_HxlR"/>
</dbReference>
<dbReference type="PANTHER" id="PTHR33204">
    <property type="entry name" value="TRANSCRIPTIONAL REGULATOR, MARR FAMILY"/>
    <property type="match status" value="1"/>
</dbReference>
<evidence type="ECO:0000256" key="3">
    <source>
        <dbReference type="ARBA" id="ARBA00023163"/>
    </source>
</evidence>
<proteinExistence type="predicted"/>
<sequence length="99" mass="11262">MQPRPLPGSVRPARARLDDGHRADVYREACPARQALDRLADKWSMLIVGALQDEPRRFGQLRDSVEGISEKMLTQTLRSMERDGLVERRADDGYPRSVT</sequence>
<dbReference type="Pfam" id="PF01638">
    <property type="entry name" value="HxlR"/>
    <property type="match status" value="1"/>
</dbReference>
<evidence type="ECO:0000313" key="5">
    <source>
        <dbReference type="EMBL" id="GAC70230.1"/>
    </source>
</evidence>
<organism evidence="5 6">
    <name type="scientific">Gordonia soli NBRC 108243</name>
    <dbReference type="NCBI Taxonomy" id="1223545"/>
    <lineage>
        <taxon>Bacteria</taxon>
        <taxon>Bacillati</taxon>
        <taxon>Actinomycetota</taxon>
        <taxon>Actinomycetes</taxon>
        <taxon>Mycobacteriales</taxon>
        <taxon>Gordoniaceae</taxon>
        <taxon>Gordonia</taxon>
    </lineage>
</organism>
<dbReference type="GO" id="GO:0003677">
    <property type="term" value="F:DNA binding"/>
    <property type="evidence" value="ECO:0007669"/>
    <property type="project" value="UniProtKB-KW"/>
</dbReference>
<dbReference type="EMBL" id="BANX01000033">
    <property type="protein sequence ID" value="GAC70230.1"/>
    <property type="molecule type" value="Genomic_DNA"/>
</dbReference>